<evidence type="ECO:0000313" key="5">
    <source>
        <dbReference type="EMBL" id="NYG60302.1"/>
    </source>
</evidence>
<dbReference type="PANTHER" id="PTHR12835:SF5">
    <property type="entry name" value="BIOTIN--PROTEIN LIGASE"/>
    <property type="match status" value="1"/>
</dbReference>
<dbReference type="NCBIfam" id="TIGR00121">
    <property type="entry name" value="birA_ligase"/>
    <property type="match status" value="1"/>
</dbReference>
<dbReference type="EC" id="6.3.4.15" evidence="3"/>
<keyword evidence="6" id="KW-1185">Reference proteome</keyword>
<evidence type="ECO:0000313" key="6">
    <source>
        <dbReference type="Proteomes" id="UP000540656"/>
    </source>
</evidence>
<dbReference type="InterPro" id="IPR003142">
    <property type="entry name" value="BPL_C"/>
</dbReference>
<evidence type="ECO:0000256" key="2">
    <source>
        <dbReference type="ARBA" id="ARBA00023267"/>
    </source>
</evidence>
<comment type="caution">
    <text evidence="5">The sequence shown here is derived from an EMBL/GenBank/DDBJ whole genome shotgun (WGS) entry which is preliminary data.</text>
</comment>
<dbReference type="Pfam" id="PF03099">
    <property type="entry name" value="BPL_LplA_LipB"/>
    <property type="match status" value="1"/>
</dbReference>
<dbReference type="InterPro" id="IPR045864">
    <property type="entry name" value="aa-tRNA-synth_II/BPL/LPL"/>
</dbReference>
<accession>A0A7Y9S4B5</accession>
<organism evidence="5 6">
    <name type="scientific">Nocardioides daedukensis</name>
    <dbReference type="NCBI Taxonomy" id="634462"/>
    <lineage>
        <taxon>Bacteria</taxon>
        <taxon>Bacillati</taxon>
        <taxon>Actinomycetota</taxon>
        <taxon>Actinomycetes</taxon>
        <taxon>Propionibacteriales</taxon>
        <taxon>Nocardioidaceae</taxon>
        <taxon>Nocardioides</taxon>
    </lineage>
</organism>
<dbReference type="AlphaFoldDB" id="A0A7Y9S4B5"/>
<feature type="domain" description="BPL/LPL catalytic" evidence="4">
    <location>
        <begin position="6"/>
        <end position="205"/>
    </location>
</feature>
<dbReference type="Gene3D" id="3.30.930.10">
    <property type="entry name" value="Bira Bifunctional Protein, Domain 2"/>
    <property type="match status" value="1"/>
</dbReference>
<dbReference type="RefSeq" id="WP_179503243.1">
    <property type="nucleotide sequence ID" value="NZ_JACCAA010000001.1"/>
</dbReference>
<protein>
    <recommendedName>
        <fullName evidence="3">biotin--[biotin carboxyl-carrier protein] ligase</fullName>
        <ecNumber evidence="3">6.3.4.15</ecNumber>
    </recommendedName>
</protein>
<dbReference type="EMBL" id="JACCAA010000001">
    <property type="protein sequence ID" value="NYG60302.1"/>
    <property type="molecule type" value="Genomic_DNA"/>
</dbReference>
<dbReference type="GO" id="GO:0004077">
    <property type="term" value="F:biotin--[biotin carboxyl-carrier protein] ligase activity"/>
    <property type="evidence" value="ECO:0007669"/>
    <property type="project" value="UniProtKB-EC"/>
</dbReference>
<proteinExistence type="predicted"/>
<dbReference type="Proteomes" id="UP000540656">
    <property type="component" value="Unassembled WGS sequence"/>
</dbReference>
<dbReference type="InterPro" id="IPR004408">
    <property type="entry name" value="Biotin_CoA_COase_ligase"/>
</dbReference>
<dbReference type="PROSITE" id="PS51733">
    <property type="entry name" value="BPL_LPL_CATALYTIC"/>
    <property type="match status" value="1"/>
</dbReference>
<dbReference type="Gene3D" id="2.30.30.100">
    <property type="match status" value="1"/>
</dbReference>
<dbReference type="GO" id="GO:0005737">
    <property type="term" value="C:cytoplasm"/>
    <property type="evidence" value="ECO:0007669"/>
    <property type="project" value="TreeGrafter"/>
</dbReference>
<reference evidence="5 6" key="1">
    <citation type="submission" date="2020-07" db="EMBL/GenBank/DDBJ databases">
        <title>Sequencing the genomes of 1000 actinobacteria strains.</title>
        <authorList>
            <person name="Klenk H.-P."/>
        </authorList>
    </citation>
    <scope>NUCLEOTIDE SEQUENCE [LARGE SCALE GENOMIC DNA]</scope>
    <source>
        <strain evidence="5 6">DSM 23819</strain>
    </source>
</reference>
<dbReference type="SUPFAM" id="SSF55681">
    <property type="entry name" value="Class II aaRS and biotin synthetases"/>
    <property type="match status" value="1"/>
</dbReference>
<dbReference type="PANTHER" id="PTHR12835">
    <property type="entry name" value="BIOTIN PROTEIN LIGASE"/>
    <property type="match status" value="1"/>
</dbReference>
<keyword evidence="1 5" id="KW-0436">Ligase</keyword>
<evidence type="ECO:0000259" key="4">
    <source>
        <dbReference type="PROSITE" id="PS51733"/>
    </source>
</evidence>
<dbReference type="CDD" id="cd16442">
    <property type="entry name" value="BPL"/>
    <property type="match status" value="1"/>
</dbReference>
<sequence>MTSTPDARPPLDRARLDPARLPAALAGRVEIEDETGSTNAVLASRAREGATGGSVLVTEHQVAGRGRLDRVWTTPARSALTFSFLLRPDLAPARWPWIPLATGYAVHQALVGRLASVGLKWPNDVLVTGPSTPDRKLAGILVERIETPQGPAAVIGIGLNVSLTEEERPVPTATSLLIELGEELDRTALLADLVESLDGATELLSDAAALRAAYSSACVTIGRDVRVELPSGESLVGRASGLDESGRLGVDTPQGTTWVGAGDVIHVR</sequence>
<gene>
    <name evidence="5" type="ORF">BJ980_003225</name>
</gene>
<evidence type="ECO:0000256" key="3">
    <source>
        <dbReference type="ARBA" id="ARBA00024227"/>
    </source>
</evidence>
<keyword evidence="2" id="KW-0092">Biotin</keyword>
<dbReference type="InterPro" id="IPR004143">
    <property type="entry name" value="BPL_LPL_catalytic"/>
</dbReference>
<dbReference type="Pfam" id="PF02237">
    <property type="entry name" value="BPL_C"/>
    <property type="match status" value="1"/>
</dbReference>
<name>A0A7Y9S4B5_9ACTN</name>
<evidence type="ECO:0000256" key="1">
    <source>
        <dbReference type="ARBA" id="ARBA00022598"/>
    </source>
</evidence>